<evidence type="ECO:0000313" key="1">
    <source>
        <dbReference type="EMBL" id="GMI12291.1"/>
    </source>
</evidence>
<protein>
    <submittedName>
        <fullName evidence="1">Uncharacterized protein</fullName>
    </submittedName>
</protein>
<reference evidence="2" key="1">
    <citation type="journal article" date="2023" name="Commun. Biol.">
        <title>Genome analysis of Parmales, the sister group of diatoms, reveals the evolutionary specialization of diatoms from phago-mixotrophs to photoautotrophs.</title>
        <authorList>
            <person name="Ban H."/>
            <person name="Sato S."/>
            <person name="Yoshikawa S."/>
            <person name="Yamada K."/>
            <person name="Nakamura Y."/>
            <person name="Ichinomiya M."/>
            <person name="Sato N."/>
            <person name="Blanc-Mathieu R."/>
            <person name="Endo H."/>
            <person name="Kuwata A."/>
            <person name="Ogata H."/>
        </authorList>
    </citation>
    <scope>NUCLEOTIDE SEQUENCE [LARGE SCALE GENOMIC DNA]</scope>
    <source>
        <strain evidence="2">NIES 3700</strain>
    </source>
</reference>
<keyword evidence="2" id="KW-1185">Reference proteome</keyword>
<dbReference type="AlphaFoldDB" id="A0A9W7KV00"/>
<accession>A0A9W7KV00</accession>
<dbReference type="Proteomes" id="UP001165122">
    <property type="component" value="Unassembled WGS sequence"/>
</dbReference>
<dbReference type="PANTHER" id="PTHR37848">
    <property type="entry name" value="EXPRESSED PROTEIN"/>
    <property type="match status" value="1"/>
</dbReference>
<comment type="caution">
    <text evidence="1">The sequence shown here is derived from an EMBL/GenBank/DDBJ whole genome shotgun (WGS) entry which is preliminary data.</text>
</comment>
<evidence type="ECO:0000313" key="2">
    <source>
        <dbReference type="Proteomes" id="UP001165122"/>
    </source>
</evidence>
<organism evidence="1 2">
    <name type="scientific">Triparma laevis f. longispina</name>
    <dbReference type="NCBI Taxonomy" id="1714387"/>
    <lineage>
        <taxon>Eukaryota</taxon>
        <taxon>Sar</taxon>
        <taxon>Stramenopiles</taxon>
        <taxon>Ochrophyta</taxon>
        <taxon>Bolidophyceae</taxon>
        <taxon>Parmales</taxon>
        <taxon>Triparmaceae</taxon>
        <taxon>Triparma</taxon>
    </lineage>
</organism>
<dbReference type="EMBL" id="BRXW01000175">
    <property type="protein sequence ID" value="GMI12291.1"/>
    <property type="molecule type" value="Genomic_DNA"/>
</dbReference>
<gene>
    <name evidence="1" type="ORF">TrLO_g645</name>
</gene>
<proteinExistence type="predicted"/>
<dbReference type="PANTHER" id="PTHR37848:SF1">
    <property type="entry name" value="SUN DOMAIN-CONTAINING PROTEIN"/>
    <property type="match status" value="1"/>
</dbReference>
<sequence>MKAPSDNDPLLPSSTALTYTSTTSTSLPIAQAIEMPSAPPIASLSDTYSNASCPRPLEPCSTHTHSSSSHCSLNDNDPTANCTWFTPSERTLLTSQCTLPLDFYRSSLQNSTLEPRGPLHLSPLNPTSLTPEPILITSSGVPIFSYLEPSLAESTINGYSGISSSDSLLHLDTTGHEILKFLQTHNTRPIQSIRIHGYHYETRHYTRTEEDEDGRIQYIREEREELITDFEYSIDISNFIYPIGYISSSTNKSIPEIIKKFLNDDSMLKEFNMRKVIDFNFNHLHSIITGYIRSEGWWRGLSVTFPKANYKIQIYKKNWMTNMWRNCCIKCLCHLTIIPCCVYRCMRRGHRREEVKSLFKIEYDVLQVFESVKGQIYVPTVGQQAFGSIGEVMRDVFW</sequence>
<dbReference type="OrthoDB" id="203796at2759"/>
<name>A0A9W7KV00_9STRA</name>